<dbReference type="CDD" id="cd02440">
    <property type="entry name" value="AdoMet_MTases"/>
    <property type="match status" value="1"/>
</dbReference>
<proteinExistence type="predicted"/>
<dbReference type="Gene3D" id="3.40.50.150">
    <property type="entry name" value="Vaccinia Virus protein VP39"/>
    <property type="match status" value="1"/>
</dbReference>
<dbReference type="Pfam" id="PF13649">
    <property type="entry name" value="Methyltransf_25"/>
    <property type="match status" value="1"/>
</dbReference>
<protein>
    <submittedName>
        <fullName evidence="2">N5-glutamine S-adenosyl-L-methionine-dependent methyltransferase</fullName>
    </submittedName>
</protein>
<dbReference type="InterPro" id="IPR041698">
    <property type="entry name" value="Methyltransf_25"/>
</dbReference>
<evidence type="ECO:0000313" key="2">
    <source>
        <dbReference type="EMBL" id="SUT88677.1"/>
    </source>
</evidence>
<evidence type="ECO:0000313" key="3">
    <source>
        <dbReference type="Proteomes" id="UP000254649"/>
    </source>
</evidence>
<dbReference type="InterPro" id="IPR029063">
    <property type="entry name" value="SAM-dependent_MTases_sf"/>
</dbReference>
<keyword evidence="3" id="KW-1185">Reference proteome</keyword>
<reference evidence="2 3" key="1">
    <citation type="submission" date="2018-06" db="EMBL/GenBank/DDBJ databases">
        <authorList>
            <consortium name="Pathogen Informatics"/>
            <person name="Doyle S."/>
        </authorList>
    </citation>
    <scope>NUCLEOTIDE SEQUENCE [LARGE SCALE GENOMIC DNA]</scope>
    <source>
        <strain evidence="2 3">NCTC10801</strain>
    </source>
</reference>
<sequence>MKTINDINFDELYKNHIQLATREPKQPADWDKKAEKMQTSQFDLKNDYVKDFLARMDLDGVESVLDVGCGGGAIALSVAPYVSQVHALDYSQGMLDLLQKRAGVFGIDNVSPILRAWDDDWSDIPECDVCVSSRSSMVNDLQSSLNKLNSKAKKAVYMTMTVDKDFIHRDVLKFIGRDGVGFPNYIYAVNMLYQQGYRVSVDFIENSCGLIEPTDITEQDFIRSVKWSIGSDLSDVEIRKLQDFYHQNKGEIDVRPSKAWAYLSWKK</sequence>
<dbReference type="OrthoDB" id="9795085at2"/>
<accession>A0A380TNU8</accession>
<keyword evidence="2" id="KW-0808">Transferase</keyword>
<name>A0A380TNU8_9PAST</name>
<feature type="domain" description="Methyltransferase" evidence="1">
    <location>
        <begin position="64"/>
        <end position="135"/>
    </location>
</feature>
<gene>
    <name evidence="2" type="ORF">NCTC10801_00575</name>
</gene>
<dbReference type="GO" id="GO:0032259">
    <property type="term" value="P:methylation"/>
    <property type="evidence" value="ECO:0007669"/>
    <property type="project" value="UniProtKB-KW"/>
</dbReference>
<dbReference type="Proteomes" id="UP000254649">
    <property type="component" value="Unassembled WGS sequence"/>
</dbReference>
<evidence type="ECO:0000259" key="1">
    <source>
        <dbReference type="Pfam" id="PF13649"/>
    </source>
</evidence>
<organism evidence="2 3">
    <name type="scientific">[Actinobacillus] rossii</name>
    <dbReference type="NCBI Taxonomy" id="123820"/>
    <lineage>
        <taxon>Bacteria</taxon>
        <taxon>Pseudomonadati</taxon>
        <taxon>Pseudomonadota</taxon>
        <taxon>Gammaproteobacteria</taxon>
        <taxon>Pasteurellales</taxon>
        <taxon>Pasteurellaceae</taxon>
    </lineage>
</organism>
<dbReference type="GO" id="GO:0008168">
    <property type="term" value="F:methyltransferase activity"/>
    <property type="evidence" value="ECO:0007669"/>
    <property type="project" value="UniProtKB-KW"/>
</dbReference>
<keyword evidence="2" id="KW-0489">Methyltransferase</keyword>
<dbReference type="AlphaFoldDB" id="A0A380TNU8"/>
<dbReference type="EMBL" id="UFRQ01000003">
    <property type="protein sequence ID" value="SUT88677.1"/>
    <property type="molecule type" value="Genomic_DNA"/>
</dbReference>
<dbReference type="SUPFAM" id="SSF53335">
    <property type="entry name" value="S-adenosyl-L-methionine-dependent methyltransferases"/>
    <property type="match status" value="1"/>
</dbReference>